<dbReference type="InParanoid" id="F6Z8Y8"/>
<dbReference type="InterPro" id="IPR009801">
    <property type="entry name" value="TMEM126"/>
</dbReference>
<dbReference type="PANTHER" id="PTHR16296:SF3">
    <property type="entry name" value="COMPLEX I ASSEMBLY FACTOR TMEM126B, MITOCHONDRIAL"/>
    <property type="match status" value="1"/>
</dbReference>
<evidence type="ECO:0000256" key="4">
    <source>
        <dbReference type="ARBA" id="ARBA00023128"/>
    </source>
</evidence>
<dbReference type="GeneTree" id="ENSGT00520000055616"/>
<proteinExistence type="predicted"/>
<feature type="transmembrane region" description="Helical" evidence="7">
    <location>
        <begin position="173"/>
        <end position="194"/>
    </location>
</feature>
<dbReference type="GO" id="GO:0031966">
    <property type="term" value="C:mitochondrial membrane"/>
    <property type="evidence" value="ECO:0007669"/>
    <property type="project" value="UniProtKB-SubCell"/>
</dbReference>
<dbReference type="GO" id="GO:0005739">
    <property type="term" value="C:mitochondrion"/>
    <property type="evidence" value="ECO:0000318"/>
    <property type="project" value="GO_Central"/>
</dbReference>
<feature type="compositionally biased region" description="Basic residues" evidence="6">
    <location>
        <begin position="42"/>
        <end position="56"/>
    </location>
</feature>
<keyword evidence="3 7" id="KW-1133">Transmembrane helix</keyword>
<evidence type="ECO:0000313" key="9">
    <source>
        <dbReference type="Proteomes" id="UP000002279"/>
    </source>
</evidence>
<protein>
    <recommendedName>
        <fullName evidence="10">Transmembrane protein 126B</fullName>
    </recommendedName>
</protein>
<evidence type="ECO:0000256" key="5">
    <source>
        <dbReference type="ARBA" id="ARBA00023136"/>
    </source>
</evidence>
<evidence type="ECO:0000313" key="8">
    <source>
        <dbReference type="Ensembl" id="ENSOANP00000020871.2"/>
    </source>
</evidence>
<dbReference type="STRING" id="9258.ENSOANP00000020871"/>
<feature type="compositionally biased region" description="Polar residues" evidence="6">
    <location>
        <begin position="98"/>
        <end position="108"/>
    </location>
</feature>
<reference evidence="8" key="3">
    <citation type="submission" date="2025-09" db="UniProtKB">
        <authorList>
            <consortium name="Ensembl"/>
        </authorList>
    </citation>
    <scope>IDENTIFICATION</scope>
    <source>
        <strain evidence="8">Glennie</strain>
    </source>
</reference>
<dbReference type="Ensembl" id="ENSOANT00000020874.2">
    <property type="protein sequence ID" value="ENSOANP00000020871.2"/>
    <property type="gene ID" value="ENSOANG00000013210.3"/>
</dbReference>
<reference evidence="8 9" key="1">
    <citation type="journal article" date="2008" name="Nature">
        <title>Genome analysis of the platypus reveals unique signatures of evolution.</title>
        <authorList>
            <person name="Warren W.C."/>
            <person name="Hillier L.W."/>
            <person name="Marshall Graves J.A."/>
            <person name="Birney E."/>
            <person name="Ponting C.P."/>
            <person name="Grutzner F."/>
            <person name="Belov K."/>
            <person name="Miller W."/>
            <person name="Clarke L."/>
            <person name="Chinwalla A.T."/>
            <person name="Yang S.P."/>
            <person name="Heger A."/>
            <person name="Locke D.P."/>
            <person name="Miethke P."/>
            <person name="Waters P.D."/>
            <person name="Veyrunes F."/>
            <person name="Fulton L."/>
            <person name="Fulton B."/>
            <person name="Graves T."/>
            <person name="Wallis J."/>
            <person name="Puente X.S."/>
            <person name="Lopez-Otin C."/>
            <person name="Ordonez G.R."/>
            <person name="Eichler E.E."/>
            <person name="Chen L."/>
            <person name="Cheng Z."/>
            <person name="Deakin J.E."/>
            <person name="Alsop A."/>
            <person name="Thompson K."/>
            <person name="Kirby P."/>
            <person name="Papenfuss A.T."/>
            <person name="Wakefield M.J."/>
            <person name="Olender T."/>
            <person name="Lancet D."/>
            <person name="Huttley G.A."/>
            <person name="Smit A.F."/>
            <person name="Pask A."/>
            <person name="Temple-Smith P."/>
            <person name="Batzer M.A."/>
            <person name="Walker J.A."/>
            <person name="Konkel M.K."/>
            <person name="Harris R.S."/>
            <person name="Whittington C.M."/>
            <person name="Wong E.S."/>
            <person name="Gemmell N.J."/>
            <person name="Buschiazzo E."/>
            <person name="Vargas Jentzsch I.M."/>
            <person name="Merkel A."/>
            <person name="Schmitz J."/>
            <person name="Zemann A."/>
            <person name="Churakov G."/>
            <person name="Kriegs J.O."/>
            <person name="Brosius J."/>
            <person name="Murchison E.P."/>
            <person name="Sachidanandam R."/>
            <person name="Smith C."/>
            <person name="Hannon G.J."/>
            <person name="Tsend-Ayush E."/>
            <person name="McMillan D."/>
            <person name="Attenborough R."/>
            <person name="Rens W."/>
            <person name="Ferguson-Smith M."/>
            <person name="Lefevre C.M."/>
            <person name="Sharp J.A."/>
            <person name="Nicholas K.R."/>
            <person name="Ray D.A."/>
            <person name="Kube M."/>
            <person name="Reinhardt R."/>
            <person name="Pringle T.H."/>
            <person name="Taylor J."/>
            <person name="Jones R.C."/>
            <person name="Nixon B."/>
            <person name="Dacheux J.L."/>
            <person name="Niwa H."/>
            <person name="Sekita Y."/>
            <person name="Huang X."/>
            <person name="Stark A."/>
            <person name="Kheradpour P."/>
            <person name="Kellis M."/>
            <person name="Flicek P."/>
            <person name="Chen Y."/>
            <person name="Webber C."/>
            <person name="Hardison R."/>
            <person name="Nelson J."/>
            <person name="Hallsworth-Pepin K."/>
            <person name="Delehaunty K."/>
            <person name="Markovic C."/>
            <person name="Minx P."/>
            <person name="Feng Y."/>
            <person name="Kremitzki C."/>
            <person name="Mitreva M."/>
            <person name="Glasscock J."/>
            <person name="Wylie T."/>
            <person name="Wohldmann P."/>
            <person name="Thiru P."/>
            <person name="Nhan M.N."/>
            <person name="Pohl C.S."/>
            <person name="Smith S.M."/>
            <person name="Hou S."/>
            <person name="Nefedov M."/>
            <person name="de Jong P.J."/>
            <person name="Renfree M.B."/>
            <person name="Mardis E.R."/>
            <person name="Wilson R.K."/>
        </authorList>
    </citation>
    <scope>NUCLEOTIDE SEQUENCE [LARGE SCALE GENOMIC DNA]</scope>
    <source>
        <strain evidence="8 9">Glennie</strain>
    </source>
</reference>
<sequence>MNEGGREDGGAQPSPPGGGTSAGPGPPANERSPSAGSPAPARRIRARPLAKSRHVTAPKMAAPTRRRGAEAAAQGLETQRAPTAPHLSASAASPSGREMTTPSHTPPGSSVVDAAFGRLRIPHTAGADLGRLNPRDRRLYAYGPLYLGSTAAVCGVLANYLLRRNMKVTQRPLKTYAPLAVIPFLSTAVVYRLLVVEPLNAGDLTQEQCVLRGGFCGLTLGAGYPTALAFLKNGRLAVKYETVPPPPRGRAILYWAMLCHPACKLMSLSVVVQLFFGGLLGYRHHEISRNPRG</sequence>
<keyword evidence="2 7" id="KW-0812">Transmembrane</keyword>
<evidence type="ECO:0000256" key="2">
    <source>
        <dbReference type="ARBA" id="ARBA00022692"/>
    </source>
</evidence>
<gene>
    <name evidence="8" type="primary">TMEM126B</name>
</gene>
<evidence type="ECO:0008006" key="10">
    <source>
        <dbReference type="Google" id="ProtNLM"/>
    </source>
</evidence>
<feature type="transmembrane region" description="Helical" evidence="7">
    <location>
        <begin position="252"/>
        <end position="282"/>
    </location>
</feature>
<dbReference type="Pfam" id="PF07114">
    <property type="entry name" value="TMEM126"/>
    <property type="match status" value="1"/>
</dbReference>
<dbReference type="PANTHER" id="PTHR16296">
    <property type="entry name" value="UNCHARACTERIZED HYPOTHALAMUS PROTEIN HT007"/>
    <property type="match status" value="1"/>
</dbReference>
<evidence type="ECO:0000256" key="1">
    <source>
        <dbReference type="ARBA" id="ARBA00004225"/>
    </source>
</evidence>
<dbReference type="eggNOG" id="ENOG502SQEZ">
    <property type="taxonomic scope" value="Eukaryota"/>
</dbReference>
<keyword evidence="9" id="KW-1185">Reference proteome</keyword>
<dbReference type="HOGENOM" id="CLU_105475_1_0_1"/>
<feature type="compositionally biased region" description="Low complexity" evidence="6">
    <location>
        <begin position="31"/>
        <end position="41"/>
    </location>
</feature>
<name>F6Z8Y8_ORNAN</name>
<organism evidence="8 9">
    <name type="scientific">Ornithorhynchus anatinus</name>
    <name type="common">Duckbill platypus</name>
    <dbReference type="NCBI Taxonomy" id="9258"/>
    <lineage>
        <taxon>Eukaryota</taxon>
        <taxon>Metazoa</taxon>
        <taxon>Chordata</taxon>
        <taxon>Craniata</taxon>
        <taxon>Vertebrata</taxon>
        <taxon>Euteleostomi</taxon>
        <taxon>Mammalia</taxon>
        <taxon>Monotremata</taxon>
        <taxon>Ornithorhynchidae</taxon>
        <taxon>Ornithorhynchus</taxon>
    </lineage>
</organism>
<dbReference type="FunCoup" id="F6Z8Y8">
    <property type="interactions" value="648"/>
</dbReference>
<keyword evidence="4" id="KW-0496">Mitochondrion</keyword>
<evidence type="ECO:0000256" key="6">
    <source>
        <dbReference type="SAM" id="MobiDB-lite"/>
    </source>
</evidence>
<evidence type="ECO:0000256" key="7">
    <source>
        <dbReference type="SAM" id="Phobius"/>
    </source>
</evidence>
<feature type="region of interest" description="Disordered" evidence="6">
    <location>
        <begin position="1"/>
        <end position="112"/>
    </location>
</feature>
<accession>F6Z8Y8</accession>
<reference evidence="8" key="2">
    <citation type="submission" date="2025-08" db="UniProtKB">
        <authorList>
            <consortium name="Ensembl"/>
        </authorList>
    </citation>
    <scope>IDENTIFICATION</scope>
    <source>
        <strain evidence="8">Glennie</strain>
    </source>
</reference>
<dbReference type="AlphaFoldDB" id="F6Z8Y8"/>
<feature type="compositionally biased region" description="Low complexity" evidence="6">
    <location>
        <begin position="81"/>
        <end position="95"/>
    </location>
</feature>
<feature type="transmembrane region" description="Helical" evidence="7">
    <location>
        <begin position="139"/>
        <end position="161"/>
    </location>
</feature>
<dbReference type="GO" id="GO:0032981">
    <property type="term" value="P:mitochondrial respiratory chain complex I assembly"/>
    <property type="evidence" value="ECO:0000318"/>
    <property type="project" value="GO_Central"/>
</dbReference>
<evidence type="ECO:0000256" key="3">
    <source>
        <dbReference type="ARBA" id="ARBA00022989"/>
    </source>
</evidence>
<dbReference type="Proteomes" id="UP000002279">
    <property type="component" value="Chromosome 20"/>
</dbReference>
<keyword evidence="5 7" id="KW-0472">Membrane</keyword>
<dbReference type="Bgee" id="ENSOANG00000013210">
    <property type="expression patterns" value="Expressed in adult mammalian kidney and 6 other cell types or tissues"/>
</dbReference>
<comment type="subcellular location">
    <subcellularLocation>
        <location evidence="1">Mitochondrion membrane</location>
        <topology evidence="1">Multi-pass membrane protein</topology>
    </subcellularLocation>
</comment>